<dbReference type="PANTHER" id="PTHR15138">
    <property type="entry name" value="TRANSCRIPTION INITIATION FACTOR TFIID SUBUNIT 4"/>
    <property type="match status" value="1"/>
</dbReference>
<keyword evidence="9" id="KW-1185">Reference proteome</keyword>
<protein>
    <recommendedName>
        <fullName evidence="7">Transcription initiation factor TFIID component TAF4 C-terminal domain-containing protein</fullName>
    </recommendedName>
</protein>
<evidence type="ECO:0000313" key="8">
    <source>
        <dbReference type="EMBL" id="GIL85450.1"/>
    </source>
</evidence>
<gene>
    <name evidence="8" type="ORF">Vretifemale_13963</name>
</gene>
<feature type="region of interest" description="Disordered" evidence="6">
    <location>
        <begin position="210"/>
        <end position="254"/>
    </location>
</feature>
<feature type="compositionally biased region" description="Low complexity" evidence="6">
    <location>
        <begin position="210"/>
        <end position="234"/>
    </location>
</feature>
<evidence type="ECO:0000256" key="2">
    <source>
        <dbReference type="ARBA" id="ARBA00006178"/>
    </source>
</evidence>
<dbReference type="CDD" id="cd08045">
    <property type="entry name" value="HFD_TAF4"/>
    <property type="match status" value="1"/>
</dbReference>
<name>A0A8J4FSQ5_9CHLO</name>
<evidence type="ECO:0000313" key="9">
    <source>
        <dbReference type="Proteomes" id="UP000747110"/>
    </source>
</evidence>
<evidence type="ECO:0000259" key="7">
    <source>
        <dbReference type="Pfam" id="PF05236"/>
    </source>
</evidence>
<sequence length="296" mass="31010">MRPCLSYPRPSQEEYVLNEDPTLVRVRDVARKHGMRRLAPDVFPYLALAAEAHLSGLLRSVGRLASQRGDPGRHAVVPATAVARSGVNAQHHIQRLRKVDEVRMAAKKEQEEEALRAGLLPKADGGNATRAQTAQMSEAEKAAAAHLKAKEVQKAAQAKAQATLSTIFSGIKRKKTFVTPPASAAAKPLGMPGSAAPAAAPKAVDGASAAGATAAGPAPAVPGTAAPAQAATAAQPPPTGSSMPPPPPLPKGPVHIKVVDLISVMSTDPQLNKSPLLYTWQAQESFREYNRESVAR</sequence>
<feature type="domain" description="Transcription initiation factor TFIID component TAF4 C-terminal" evidence="7">
    <location>
        <begin position="11"/>
        <end position="278"/>
    </location>
</feature>
<dbReference type="PANTHER" id="PTHR15138:SF14">
    <property type="entry name" value="TRANSCRIPTION INITIATION FACTOR TFIID SUBUNIT 4"/>
    <property type="match status" value="1"/>
</dbReference>
<dbReference type="OrthoDB" id="548340at2759"/>
<evidence type="ECO:0000256" key="6">
    <source>
        <dbReference type="SAM" id="MobiDB-lite"/>
    </source>
</evidence>
<evidence type="ECO:0000256" key="3">
    <source>
        <dbReference type="ARBA" id="ARBA00023015"/>
    </source>
</evidence>
<reference evidence="8" key="1">
    <citation type="journal article" date="2021" name="Proc. Natl. Acad. Sci. U.S.A.">
        <title>Three genomes in the algal genus Volvox reveal the fate of a haploid sex-determining region after a transition to homothallism.</title>
        <authorList>
            <person name="Yamamoto K."/>
            <person name="Hamaji T."/>
            <person name="Kawai-Toyooka H."/>
            <person name="Matsuzaki R."/>
            <person name="Takahashi F."/>
            <person name="Nishimura Y."/>
            <person name="Kawachi M."/>
            <person name="Noguchi H."/>
            <person name="Minakuchi Y."/>
            <person name="Umen J.G."/>
            <person name="Toyoda A."/>
            <person name="Nozaki H."/>
        </authorList>
    </citation>
    <scope>NUCLEOTIDE SEQUENCE</scope>
    <source>
        <strain evidence="8">NIES-3786</strain>
    </source>
</reference>
<comment type="caution">
    <text evidence="8">The sequence shown here is derived from an EMBL/GenBank/DDBJ whole genome shotgun (WGS) entry which is preliminary data.</text>
</comment>
<dbReference type="AlphaFoldDB" id="A0A8J4FSQ5"/>
<keyword evidence="5" id="KW-0539">Nucleus</keyword>
<dbReference type="GO" id="GO:0003677">
    <property type="term" value="F:DNA binding"/>
    <property type="evidence" value="ECO:0007669"/>
    <property type="project" value="TreeGrafter"/>
</dbReference>
<dbReference type="GO" id="GO:0006367">
    <property type="term" value="P:transcription initiation at RNA polymerase II promoter"/>
    <property type="evidence" value="ECO:0007669"/>
    <property type="project" value="TreeGrafter"/>
</dbReference>
<evidence type="ECO:0000256" key="5">
    <source>
        <dbReference type="ARBA" id="ARBA00023242"/>
    </source>
</evidence>
<evidence type="ECO:0000256" key="1">
    <source>
        <dbReference type="ARBA" id="ARBA00004123"/>
    </source>
</evidence>
<keyword evidence="3" id="KW-0805">Transcription regulation</keyword>
<evidence type="ECO:0000256" key="4">
    <source>
        <dbReference type="ARBA" id="ARBA00023163"/>
    </source>
</evidence>
<dbReference type="Pfam" id="PF05236">
    <property type="entry name" value="TAF4"/>
    <property type="match status" value="1"/>
</dbReference>
<keyword evidence="4" id="KW-0804">Transcription</keyword>
<comment type="subcellular location">
    <subcellularLocation>
        <location evidence="1">Nucleus</location>
    </subcellularLocation>
</comment>
<dbReference type="Proteomes" id="UP000747110">
    <property type="component" value="Unassembled WGS sequence"/>
</dbReference>
<dbReference type="EMBL" id="BNCP01000032">
    <property type="protein sequence ID" value="GIL85450.1"/>
    <property type="molecule type" value="Genomic_DNA"/>
</dbReference>
<feature type="compositionally biased region" description="Pro residues" evidence="6">
    <location>
        <begin position="235"/>
        <end position="251"/>
    </location>
</feature>
<dbReference type="InterPro" id="IPR045144">
    <property type="entry name" value="TAF4"/>
</dbReference>
<organism evidence="8 9">
    <name type="scientific">Volvox reticuliferus</name>
    <dbReference type="NCBI Taxonomy" id="1737510"/>
    <lineage>
        <taxon>Eukaryota</taxon>
        <taxon>Viridiplantae</taxon>
        <taxon>Chlorophyta</taxon>
        <taxon>core chlorophytes</taxon>
        <taxon>Chlorophyceae</taxon>
        <taxon>CS clade</taxon>
        <taxon>Chlamydomonadales</taxon>
        <taxon>Volvocaceae</taxon>
        <taxon>Volvox</taxon>
    </lineage>
</organism>
<comment type="similarity">
    <text evidence="2">Belongs to the TAF4 family.</text>
</comment>
<accession>A0A8J4FSQ5</accession>
<dbReference type="InterPro" id="IPR007900">
    <property type="entry name" value="TAF4_C"/>
</dbReference>
<dbReference type="GO" id="GO:0016251">
    <property type="term" value="F:RNA polymerase II general transcription initiation factor activity"/>
    <property type="evidence" value="ECO:0007669"/>
    <property type="project" value="TreeGrafter"/>
</dbReference>
<proteinExistence type="inferred from homology"/>
<dbReference type="GO" id="GO:0005669">
    <property type="term" value="C:transcription factor TFIID complex"/>
    <property type="evidence" value="ECO:0007669"/>
    <property type="project" value="InterPro"/>
</dbReference>